<dbReference type="InterPro" id="IPR035899">
    <property type="entry name" value="DBL_dom_sf"/>
</dbReference>
<dbReference type="AlphaFoldDB" id="A0A814JXK3"/>
<sequence>MSKYSKIECKKQIPLKYNDKIRASNRNWTRVEVTLKQSLISLIEISGEFPTFISSISKDVKLNGIDIKVGDNIMSINGQNVSRASAKSVKKILKSSNSVTIILSRPDEFSLSKLLNSQMGDKQSKFNSFLNLFRKNLSCTSTSEPRECNKNIYVEESVNQCYTCGYYSIPRTNTATASSVSSTSDLGSNVDFKEEINEFLSQIQQAIENYVRPSIMFKVLTIDESLILFQNVEKLIPVTKFLDNLINSIETNSNYNTSLKIVFDAFKVYLNGLPQAVNLLEDLTISNDKFVKFIDNIGEVCSFKIMDFLFMPLKFIQSVIDYLKQFETIDCQFINDMCLSIQITYQILEENFESFSITQVTSDYSDFYSSDLESASQTGIISVLVKSDGSNQWEEADLNMKTNQIEYSTSPKTIDLSQVTNTKQSKNELIFLIQTTDQQYYAVKFASEELRNQILSKLAK</sequence>
<dbReference type="InterPro" id="IPR036034">
    <property type="entry name" value="PDZ_sf"/>
</dbReference>
<dbReference type="Pfam" id="PF00595">
    <property type="entry name" value="PDZ"/>
    <property type="match status" value="1"/>
</dbReference>
<name>A0A814JXK3_9BILA</name>
<dbReference type="SMART" id="SM00228">
    <property type="entry name" value="PDZ"/>
    <property type="match status" value="1"/>
</dbReference>
<reference evidence="2" key="1">
    <citation type="submission" date="2021-02" db="EMBL/GenBank/DDBJ databases">
        <authorList>
            <person name="Nowell W R."/>
        </authorList>
    </citation>
    <scope>NUCLEOTIDE SEQUENCE</scope>
    <source>
        <strain evidence="2">Ploen Becks lab</strain>
    </source>
</reference>
<feature type="domain" description="PDZ" evidence="1">
    <location>
        <begin position="67"/>
        <end position="107"/>
    </location>
</feature>
<evidence type="ECO:0000313" key="3">
    <source>
        <dbReference type="Proteomes" id="UP000663879"/>
    </source>
</evidence>
<organism evidence="2 3">
    <name type="scientific">Brachionus calyciflorus</name>
    <dbReference type="NCBI Taxonomy" id="104777"/>
    <lineage>
        <taxon>Eukaryota</taxon>
        <taxon>Metazoa</taxon>
        <taxon>Spiralia</taxon>
        <taxon>Gnathifera</taxon>
        <taxon>Rotifera</taxon>
        <taxon>Eurotatoria</taxon>
        <taxon>Monogononta</taxon>
        <taxon>Pseudotrocha</taxon>
        <taxon>Ploima</taxon>
        <taxon>Brachionidae</taxon>
        <taxon>Brachionus</taxon>
    </lineage>
</organism>
<comment type="caution">
    <text evidence="2">The sequence shown here is derived from an EMBL/GenBank/DDBJ whole genome shotgun (WGS) entry which is preliminary data.</text>
</comment>
<dbReference type="SUPFAM" id="SSF48065">
    <property type="entry name" value="DBL homology domain (DH-domain)"/>
    <property type="match status" value="1"/>
</dbReference>
<dbReference type="PROSITE" id="PS50106">
    <property type="entry name" value="PDZ"/>
    <property type="match status" value="1"/>
</dbReference>
<evidence type="ECO:0000259" key="1">
    <source>
        <dbReference type="PROSITE" id="PS50106"/>
    </source>
</evidence>
<dbReference type="OrthoDB" id="2272012at2759"/>
<gene>
    <name evidence="2" type="ORF">OXX778_LOCUS18487</name>
</gene>
<dbReference type="SUPFAM" id="SSF50156">
    <property type="entry name" value="PDZ domain-like"/>
    <property type="match status" value="1"/>
</dbReference>
<protein>
    <recommendedName>
        <fullName evidence="1">PDZ domain-containing protein</fullName>
    </recommendedName>
</protein>
<keyword evidence="3" id="KW-1185">Reference proteome</keyword>
<evidence type="ECO:0000313" key="2">
    <source>
        <dbReference type="EMBL" id="CAF1043896.1"/>
    </source>
</evidence>
<dbReference type="Proteomes" id="UP000663879">
    <property type="component" value="Unassembled WGS sequence"/>
</dbReference>
<dbReference type="EMBL" id="CAJNOC010005149">
    <property type="protein sequence ID" value="CAF1043896.1"/>
    <property type="molecule type" value="Genomic_DNA"/>
</dbReference>
<proteinExistence type="predicted"/>
<accession>A0A814JXK3</accession>
<dbReference type="Gene3D" id="2.30.42.10">
    <property type="match status" value="1"/>
</dbReference>
<dbReference type="InterPro" id="IPR001478">
    <property type="entry name" value="PDZ"/>
</dbReference>